<dbReference type="GO" id="GO:0032259">
    <property type="term" value="P:methylation"/>
    <property type="evidence" value="ECO:0007669"/>
    <property type="project" value="UniProtKB-KW"/>
</dbReference>
<protein>
    <submittedName>
        <fullName evidence="1">rRNA methyltransferase</fullName>
    </submittedName>
</protein>
<evidence type="ECO:0000313" key="1">
    <source>
        <dbReference type="EMBL" id="KQL53241.1"/>
    </source>
</evidence>
<dbReference type="EMBL" id="LJJC01000004">
    <property type="protein sequence ID" value="KQL53241.1"/>
    <property type="molecule type" value="Genomic_DNA"/>
</dbReference>
<keyword evidence="1" id="KW-0489">Methyltransferase</keyword>
<keyword evidence="1" id="KW-0808">Transferase</keyword>
<dbReference type="GO" id="GO:0008168">
    <property type="term" value="F:methyltransferase activity"/>
    <property type="evidence" value="ECO:0007669"/>
    <property type="project" value="UniProtKB-KW"/>
</dbReference>
<dbReference type="Pfam" id="PF06962">
    <property type="entry name" value="rRNA_methylase"/>
    <property type="match status" value="1"/>
</dbReference>
<dbReference type="Proteomes" id="UP000051888">
    <property type="component" value="Unassembled WGS sequence"/>
</dbReference>
<name>A0A0Q3THV7_9BACI</name>
<proteinExistence type="predicted"/>
<organism evidence="1 2">
    <name type="scientific">Heyndrickxia shackletonii</name>
    <dbReference type="NCBI Taxonomy" id="157838"/>
    <lineage>
        <taxon>Bacteria</taxon>
        <taxon>Bacillati</taxon>
        <taxon>Bacillota</taxon>
        <taxon>Bacilli</taxon>
        <taxon>Bacillales</taxon>
        <taxon>Bacillaceae</taxon>
        <taxon>Heyndrickxia</taxon>
    </lineage>
</organism>
<gene>
    <name evidence="1" type="ORF">AN964_06900</name>
</gene>
<dbReference type="PANTHER" id="PTHR35276:SF1">
    <property type="entry name" value="TRNA (MNM(5)S(2)U34)-METHYLTRANSFERASE, CHLOROPLASTIC"/>
    <property type="match status" value="1"/>
</dbReference>
<dbReference type="AlphaFoldDB" id="A0A0Q3THV7"/>
<dbReference type="PATRIC" id="fig|157838.3.peg.1520"/>
<keyword evidence="2" id="KW-1185">Reference proteome</keyword>
<dbReference type="RefSeq" id="WP_055738971.1">
    <property type="nucleotide sequence ID" value="NZ_JAAIWL010000043.1"/>
</dbReference>
<dbReference type="InterPro" id="IPR010719">
    <property type="entry name" value="MnmM_MeTrfase"/>
</dbReference>
<dbReference type="SUPFAM" id="SSF53335">
    <property type="entry name" value="S-adenosyl-L-methionine-dependent methyltransferases"/>
    <property type="match status" value="1"/>
</dbReference>
<dbReference type="PANTHER" id="PTHR35276">
    <property type="entry name" value="S-ADENOSYL-L-METHIONINE-DEPENDENT METHYLTRANSFERASES SUPERFAMILY PROTEIN"/>
    <property type="match status" value="1"/>
</dbReference>
<evidence type="ECO:0000313" key="2">
    <source>
        <dbReference type="Proteomes" id="UP000051888"/>
    </source>
</evidence>
<dbReference type="InterPro" id="IPR029063">
    <property type="entry name" value="SAM-dependent_MTases_sf"/>
</dbReference>
<dbReference type="OrthoDB" id="9792989at2"/>
<comment type="caution">
    <text evidence="1">The sequence shown here is derived from an EMBL/GenBank/DDBJ whole genome shotgun (WGS) entry which is preliminary data.</text>
</comment>
<dbReference type="STRING" id="157838.AN964_06900"/>
<accession>A0A0Q3THV7</accession>
<reference evidence="1 2" key="1">
    <citation type="submission" date="2015-09" db="EMBL/GenBank/DDBJ databases">
        <title>Genome sequencing project for genomic taxonomy and phylogenomics of Bacillus-like bacteria.</title>
        <authorList>
            <person name="Liu B."/>
            <person name="Wang J."/>
            <person name="Zhu Y."/>
            <person name="Liu G."/>
            <person name="Chen Q."/>
            <person name="Chen Z."/>
            <person name="Lan J."/>
            <person name="Che J."/>
            <person name="Ge C."/>
            <person name="Shi H."/>
            <person name="Pan Z."/>
            <person name="Liu X."/>
        </authorList>
    </citation>
    <scope>NUCLEOTIDE SEQUENCE [LARGE SCALE GENOMIC DNA]</scope>
    <source>
        <strain evidence="1 2">LMG 18435</strain>
    </source>
</reference>
<dbReference type="Gene3D" id="3.40.50.150">
    <property type="entry name" value="Vaccinia Virus protein VP39"/>
    <property type="match status" value="1"/>
</dbReference>
<sequence length="190" mass="21101">MKLQRILNFAHSLLQSAVSNGDIVVDATVGNGHDTEMLAKLVGDSGHVFGFDIQEEAIANTQVRLADHKLNSRVTLFAKGHETLKESIPDKFHPFITATIFNLGYLPGGSKNIVTHGNTTISAIEQLLEIMPKEGIIILVVYHGHPEGAVERDELLQYVTKLDQKKAHVLKYEFINQINNPPFIIAIEKR</sequence>